<accession>A0ABT4GBV1</accession>
<dbReference type="InterPro" id="IPR006059">
    <property type="entry name" value="SBP"/>
</dbReference>
<protein>
    <submittedName>
        <fullName evidence="7">Extracellular solute-binding protein</fullName>
    </submittedName>
</protein>
<keyword evidence="1" id="KW-1003">Cell membrane</keyword>
<keyword evidence="3" id="KW-0472">Membrane</keyword>
<dbReference type="PANTHER" id="PTHR43649:SF33">
    <property type="entry name" value="POLYGALACTURONAN_RHAMNOGALACTURONAN-BINDING PROTEIN YTCQ"/>
    <property type="match status" value="1"/>
</dbReference>
<evidence type="ECO:0000256" key="3">
    <source>
        <dbReference type="ARBA" id="ARBA00023136"/>
    </source>
</evidence>
<dbReference type="Gene3D" id="3.40.190.10">
    <property type="entry name" value="Periplasmic binding protein-like II"/>
    <property type="match status" value="2"/>
</dbReference>
<evidence type="ECO:0000256" key="6">
    <source>
        <dbReference type="SAM" id="SignalP"/>
    </source>
</evidence>
<dbReference type="PROSITE" id="PS51257">
    <property type="entry name" value="PROKAR_LIPOPROTEIN"/>
    <property type="match status" value="1"/>
</dbReference>
<keyword evidence="4" id="KW-0564">Palmitate</keyword>
<sequence>MKNILKVVTVSLTAISLLSACGAKSETQTSTTPNASQSSPAATASGKKVELQFLQYKPEARDTFDQLIAKFEQQNPNIHIVQDNPPDASTALKTKVAAGEVPDIIANGGDNVYATLVQAGVLADFTNAPELKNIPDAYIKTLHDISKTDKTYAIPYGVNANGVIYNKKLFKDMNLTVPTTWDEFVALSKKIQDAGKLPFYFTFKDSWTTLPSYNAFAASTQGDDFYSKHEAKQANYSSNYKEATEKYLQFITFGQKDTFGKAYNDGNVAFANGESFMYAQGVWAIADIKKANPNVEVGVFPYPVTNDPNKNKLISGVDQLLAMSAKTKYPNESKKFINFLLDPENAKVYVKGVNTFSAIKGVVQNDPSVSDLKPIFEKGLTADFIDHYVPSSMKLDQLLQEVIMKKDIPALLKTMDDEWTKASNR</sequence>
<proteinExistence type="predicted"/>
<reference evidence="7 8" key="1">
    <citation type="submission" date="2022-05" db="EMBL/GenBank/DDBJ databases">
        <title>Genome Sequencing of Bee-Associated Microbes.</title>
        <authorList>
            <person name="Dunlap C."/>
        </authorList>
    </citation>
    <scope>NUCLEOTIDE SEQUENCE [LARGE SCALE GENOMIC DNA]</scope>
    <source>
        <strain evidence="7 8">NRRL B-14421</strain>
    </source>
</reference>
<keyword evidence="5" id="KW-0449">Lipoprotein</keyword>
<feature type="signal peptide" evidence="6">
    <location>
        <begin position="1"/>
        <end position="25"/>
    </location>
</feature>
<evidence type="ECO:0000256" key="1">
    <source>
        <dbReference type="ARBA" id="ARBA00022475"/>
    </source>
</evidence>
<organism evidence="7 8">
    <name type="scientific">Paenibacillus alginolyticus</name>
    <dbReference type="NCBI Taxonomy" id="59839"/>
    <lineage>
        <taxon>Bacteria</taxon>
        <taxon>Bacillati</taxon>
        <taxon>Bacillota</taxon>
        <taxon>Bacilli</taxon>
        <taxon>Bacillales</taxon>
        <taxon>Paenibacillaceae</taxon>
        <taxon>Paenibacillus</taxon>
    </lineage>
</organism>
<dbReference type="PANTHER" id="PTHR43649">
    <property type="entry name" value="ARABINOSE-BINDING PROTEIN-RELATED"/>
    <property type="match status" value="1"/>
</dbReference>
<evidence type="ECO:0000313" key="8">
    <source>
        <dbReference type="Proteomes" id="UP001527099"/>
    </source>
</evidence>
<gene>
    <name evidence="7" type="ORF">M5X19_12105</name>
</gene>
<dbReference type="EMBL" id="JAMDMX010000038">
    <property type="protein sequence ID" value="MCY9693634.1"/>
    <property type="molecule type" value="Genomic_DNA"/>
</dbReference>
<comment type="caution">
    <text evidence="7">The sequence shown here is derived from an EMBL/GenBank/DDBJ whole genome shotgun (WGS) entry which is preliminary data.</text>
</comment>
<dbReference type="SUPFAM" id="SSF53850">
    <property type="entry name" value="Periplasmic binding protein-like II"/>
    <property type="match status" value="1"/>
</dbReference>
<evidence type="ECO:0000256" key="5">
    <source>
        <dbReference type="ARBA" id="ARBA00023288"/>
    </source>
</evidence>
<evidence type="ECO:0000313" key="7">
    <source>
        <dbReference type="EMBL" id="MCY9693634.1"/>
    </source>
</evidence>
<evidence type="ECO:0000256" key="4">
    <source>
        <dbReference type="ARBA" id="ARBA00023139"/>
    </source>
</evidence>
<dbReference type="Proteomes" id="UP001527099">
    <property type="component" value="Unassembled WGS sequence"/>
</dbReference>
<name>A0ABT4GBV1_9BACL</name>
<dbReference type="Pfam" id="PF01547">
    <property type="entry name" value="SBP_bac_1"/>
    <property type="match status" value="1"/>
</dbReference>
<dbReference type="RefSeq" id="WP_029193621.1">
    <property type="nucleotide sequence ID" value="NZ_JAMDMW010000133.1"/>
</dbReference>
<keyword evidence="2 6" id="KW-0732">Signal</keyword>
<feature type="chain" id="PRO_5046625768" evidence="6">
    <location>
        <begin position="26"/>
        <end position="425"/>
    </location>
</feature>
<dbReference type="InterPro" id="IPR050490">
    <property type="entry name" value="Bact_solute-bd_prot1"/>
</dbReference>
<evidence type="ECO:0000256" key="2">
    <source>
        <dbReference type="ARBA" id="ARBA00022729"/>
    </source>
</evidence>
<keyword evidence="8" id="KW-1185">Reference proteome</keyword>